<dbReference type="GO" id="GO:0000783">
    <property type="term" value="C:nuclear telomere cap complex"/>
    <property type="evidence" value="ECO:0007669"/>
    <property type="project" value="TreeGrafter"/>
</dbReference>
<sequence length="360" mass="41108">MEVRKSSEDGDKVDRSVISPRVTAVSAGWMLDFMFVSLCRRFEERQFDQFNEALSVFEAICVHLRPESEKYEEKIMISAFLARVMHGKQLDVQFEQEEEVMPLMSATKIWSKLEDTVADKSVFKNVATLLIVQCVTLCLENGEHSCASSAIKWFENNQSLPQNLRVKLTTVVTKRDTYHPFLRSFSFSRLLETIQSYLDSYLERNPSDYLLKAATEMALSSRSTEELKDDETQEHTEEANTESPEKEHKTKRKLLSTKMTDLWNPESCKKPCVSLKRLSKNAFSELKCEKSKGTTEIQKKRKPPQPLCFPPETGLQSHLHNTTPHPSDDQSPPSHVVCAPSPCSQLSTSLQSIAQHGRRQ</sequence>
<dbReference type="Pfam" id="PF08558">
    <property type="entry name" value="TRF"/>
    <property type="match status" value="1"/>
</dbReference>
<dbReference type="GO" id="GO:0003691">
    <property type="term" value="F:double-stranded telomeric DNA binding"/>
    <property type="evidence" value="ECO:0007669"/>
    <property type="project" value="TreeGrafter"/>
</dbReference>
<dbReference type="Proteomes" id="UP000472264">
    <property type="component" value="Chromosome 20"/>
</dbReference>
<gene>
    <name evidence="5" type="primary">terf1</name>
</gene>
<dbReference type="RefSeq" id="XP_029384719.1">
    <property type="nucleotide sequence ID" value="XM_029528859.1"/>
</dbReference>
<dbReference type="GO" id="GO:0008017">
    <property type="term" value="F:microtubule binding"/>
    <property type="evidence" value="ECO:0007669"/>
    <property type="project" value="TreeGrafter"/>
</dbReference>
<keyword evidence="2" id="KW-0539">Nucleus</keyword>
<dbReference type="GO" id="GO:0098505">
    <property type="term" value="F:G-rich strand telomeric DNA binding"/>
    <property type="evidence" value="ECO:0007669"/>
    <property type="project" value="TreeGrafter"/>
</dbReference>
<dbReference type="GO" id="GO:0042803">
    <property type="term" value="F:protein homodimerization activity"/>
    <property type="evidence" value="ECO:0007669"/>
    <property type="project" value="InterPro"/>
</dbReference>
<feature type="compositionally biased region" description="Polar residues" evidence="3">
    <location>
        <begin position="314"/>
        <end position="323"/>
    </location>
</feature>
<dbReference type="PANTHER" id="PTHR46734">
    <property type="entry name" value="TELOMERIC REPEAT-BINDING FACTOR 1 TERF1"/>
    <property type="match status" value="1"/>
</dbReference>
<reference evidence="5" key="2">
    <citation type="submission" date="2025-08" db="UniProtKB">
        <authorList>
            <consortium name="Ensembl"/>
        </authorList>
    </citation>
    <scope>IDENTIFICATION</scope>
</reference>
<evidence type="ECO:0000256" key="3">
    <source>
        <dbReference type="SAM" id="MobiDB-lite"/>
    </source>
</evidence>
<dbReference type="AlphaFoldDB" id="A0A665VMQ9"/>
<reference evidence="5" key="3">
    <citation type="submission" date="2025-09" db="UniProtKB">
        <authorList>
            <consortium name="Ensembl"/>
        </authorList>
    </citation>
    <scope>IDENTIFICATION</scope>
</reference>
<dbReference type="GO" id="GO:1905839">
    <property type="term" value="P:negative regulation of telomeric D-loop disassembly"/>
    <property type="evidence" value="ECO:0007669"/>
    <property type="project" value="TreeGrafter"/>
</dbReference>
<proteinExistence type="predicted"/>
<keyword evidence="1" id="KW-0238">DNA-binding</keyword>
<evidence type="ECO:0000313" key="5">
    <source>
        <dbReference type="Ensembl" id="ENSENLP00000033055.1"/>
    </source>
</evidence>
<evidence type="ECO:0000256" key="1">
    <source>
        <dbReference type="ARBA" id="ARBA00023125"/>
    </source>
</evidence>
<feature type="region of interest" description="Disordered" evidence="3">
    <location>
        <begin position="290"/>
        <end position="342"/>
    </location>
</feature>
<dbReference type="GO" id="GO:0003720">
    <property type="term" value="F:telomerase activity"/>
    <property type="evidence" value="ECO:0007669"/>
    <property type="project" value="TreeGrafter"/>
</dbReference>
<dbReference type="GO" id="GO:0007004">
    <property type="term" value="P:telomere maintenance via telomerase"/>
    <property type="evidence" value="ECO:0007669"/>
    <property type="project" value="TreeGrafter"/>
</dbReference>
<dbReference type="GeneID" id="115060771"/>
<dbReference type="InterPro" id="IPR013867">
    <property type="entry name" value="Telomere_rpt-bd_fac_dimer_dom"/>
</dbReference>
<feature type="region of interest" description="Disordered" evidence="3">
    <location>
        <begin position="220"/>
        <end position="251"/>
    </location>
</feature>
<feature type="domain" description="Telomere repeat-binding factor dimerisation" evidence="4">
    <location>
        <begin position="29"/>
        <end position="222"/>
    </location>
</feature>
<feature type="compositionally biased region" description="Basic and acidic residues" evidence="3">
    <location>
        <begin position="233"/>
        <end position="248"/>
    </location>
</feature>
<evidence type="ECO:0000256" key="2">
    <source>
        <dbReference type="ARBA" id="ARBA00023242"/>
    </source>
</evidence>
<name>A0A665VMQ9_ECHNA</name>
<evidence type="ECO:0000313" key="6">
    <source>
        <dbReference type="Proteomes" id="UP000472264"/>
    </source>
</evidence>
<keyword evidence="6" id="KW-1185">Reference proteome</keyword>
<dbReference type="Gene3D" id="1.25.40.210">
    <property type="entry name" value="Telomere repeat-binding factor, dimerisation domain"/>
    <property type="match status" value="1"/>
</dbReference>
<dbReference type="FunFam" id="1.25.40.210:FF:000001">
    <property type="entry name" value="Telomeric repeat-binding factor"/>
    <property type="match status" value="1"/>
</dbReference>
<dbReference type="PANTHER" id="PTHR46734:SF1">
    <property type="entry name" value="TELOMERIC REPEAT-BINDING FACTOR 1"/>
    <property type="match status" value="1"/>
</dbReference>
<dbReference type="GO" id="GO:0008301">
    <property type="term" value="F:DNA binding, bending"/>
    <property type="evidence" value="ECO:0007669"/>
    <property type="project" value="TreeGrafter"/>
</dbReference>
<protein>
    <recommendedName>
        <fullName evidence="4">Telomere repeat-binding factor dimerisation domain-containing protein</fullName>
    </recommendedName>
</protein>
<evidence type="ECO:0000259" key="4">
    <source>
        <dbReference type="Pfam" id="PF08558"/>
    </source>
</evidence>
<dbReference type="CTD" id="7013"/>
<organism evidence="5 6">
    <name type="scientific">Echeneis naucrates</name>
    <name type="common">Live sharksucker</name>
    <dbReference type="NCBI Taxonomy" id="173247"/>
    <lineage>
        <taxon>Eukaryota</taxon>
        <taxon>Metazoa</taxon>
        <taxon>Chordata</taxon>
        <taxon>Craniata</taxon>
        <taxon>Vertebrata</taxon>
        <taxon>Euteleostomi</taxon>
        <taxon>Actinopterygii</taxon>
        <taxon>Neopterygii</taxon>
        <taxon>Teleostei</taxon>
        <taxon>Neoteleostei</taxon>
        <taxon>Acanthomorphata</taxon>
        <taxon>Carangaria</taxon>
        <taxon>Carangiformes</taxon>
        <taxon>Echeneidae</taxon>
        <taxon>Echeneis</taxon>
    </lineage>
</organism>
<dbReference type="GO" id="GO:0071532">
    <property type="term" value="F:ankyrin repeat binding"/>
    <property type="evidence" value="ECO:0007669"/>
    <property type="project" value="TreeGrafter"/>
</dbReference>
<reference evidence="5" key="1">
    <citation type="submission" date="2021-04" db="EMBL/GenBank/DDBJ databases">
        <authorList>
            <consortium name="Wellcome Sanger Institute Data Sharing"/>
        </authorList>
    </citation>
    <scope>NUCLEOTIDE SEQUENCE [LARGE SCALE GENOMIC DNA]</scope>
</reference>
<dbReference type="InParanoid" id="A0A665VMQ9"/>
<dbReference type="GO" id="GO:0008156">
    <property type="term" value="P:negative regulation of DNA replication"/>
    <property type="evidence" value="ECO:0007669"/>
    <property type="project" value="TreeGrafter"/>
</dbReference>
<dbReference type="InterPro" id="IPR052450">
    <property type="entry name" value="TRBD-Containing_Protein"/>
</dbReference>
<dbReference type="OrthoDB" id="608866at2759"/>
<dbReference type="InterPro" id="IPR036507">
    <property type="entry name" value="Telomere_rpt-bd_fac_dimer_sf"/>
</dbReference>
<accession>A0A665VMQ9</accession>
<dbReference type="SUPFAM" id="SSF63600">
    <property type="entry name" value="Telomeric repeat binding factor (TRF) dimerisation domain"/>
    <property type="match status" value="1"/>
</dbReference>
<dbReference type="Ensembl" id="ENSENLT00000033988.1">
    <property type="protein sequence ID" value="ENSENLP00000033055.1"/>
    <property type="gene ID" value="ENSENLG00000014588.1"/>
</dbReference>